<organism evidence="1 2">
    <name type="scientific">Camellia lanceoleosa</name>
    <dbReference type="NCBI Taxonomy" id="1840588"/>
    <lineage>
        <taxon>Eukaryota</taxon>
        <taxon>Viridiplantae</taxon>
        <taxon>Streptophyta</taxon>
        <taxon>Embryophyta</taxon>
        <taxon>Tracheophyta</taxon>
        <taxon>Spermatophyta</taxon>
        <taxon>Magnoliopsida</taxon>
        <taxon>eudicotyledons</taxon>
        <taxon>Gunneridae</taxon>
        <taxon>Pentapetalae</taxon>
        <taxon>asterids</taxon>
        <taxon>Ericales</taxon>
        <taxon>Theaceae</taxon>
        <taxon>Camellia</taxon>
    </lineage>
</organism>
<accession>A0ACC0G510</accession>
<sequence length="172" mass="19644">MLHDLDKLEDSSDKDVGYNRECLICLKDEVSVVFLPCAHQGLCASCNDEYGKKGKATCPCCGYQLNKESRDLPFPIANLKERKRCFARFSNRRKRKKEKRRKERRERRKEEDEKRKTMAGGESEAGQARQRFRLSYCCDSGSRLMTPCPLSLSLALARLCDLGGLGKKLGDK</sequence>
<protein>
    <submittedName>
        <fullName evidence="1">MND1-interacting protein 1</fullName>
    </submittedName>
</protein>
<evidence type="ECO:0000313" key="2">
    <source>
        <dbReference type="Proteomes" id="UP001060215"/>
    </source>
</evidence>
<dbReference type="EMBL" id="CM045769">
    <property type="protein sequence ID" value="KAI7995452.1"/>
    <property type="molecule type" value="Genomic_DNA"/>
</dbReference>
<dbReference type="Proteomes" id="UP001060215">
    <property type="component" value="Chromosome 12"/>
</dbReference>
<evidence type="ECO:0000313" key="1">
    <source>
        <dbReference type="EMBL" id="KAI7995452.1"/>
    </source>
</evidence>
<reference evidence="1 2" key="1">
    <citation type="journal article" date="2022" name="Plant J.">
        <title>Chromosome-level genome of Camellia lanceoleosa provides a valuable resource for understanding genome evolution and self-incompatibility.</title>
        <authorList>
            <person name="Gong W."/>
            <person name="Xiao S."/>
            <person name="Wang L."/>
            <person name="Liao Z."/>
            <person name="Chang Y."/>
            <person name="Mo W."/>
            <person name="Hu G."/>
            <person name="Li W."/>
            <person name="Zhao G."/>
            <person name="Zhu H."/>
            <person name="Hu X."/>
            <person name="Ji K."/>
            <person name="Xiang X."/>
            <person name="Song Q."/>
            <person name="Yuan D."/>
            <person name="Jin S."/>
            <person name="Zhang L."/>
        </authorList>
    </citation>
    <scope>NUCLEOTIDE SEQUENCE [LARGE SCALE GENOMIC DNA]</scope>
    <source>
        <strain evidence="1">SQ_2022a</strain>
    </source>
</reference>
<name>A0ACC0G510_9ERIC</name>
<keyword evidence="2" id="KW-1185">Reference proteome</keyword>
<proteinExistence type="predicted"/>
<gene>
    <name evidence="1" type="ORF">LOK49_LG11G02183</name>
</gene>
<comment type="caution">
    <text evidence="1">The sequence shown here is derived from an EMBL/GenBank/DDBJ whole genome shotgun (WGS) entry which is preliminary data.</text>
</comment>